<name>F2PTL7_TRIEC</name>
<sequence>MTEFELQIRFVTIETAGYLSSLKDLICKLRRPAPEKTNISAGMEVLVSASKPVHVIASGAIQERGTGELGGSRSLSPLPHGMYASTSSAEDASLRLSCILRTFCTLYRNAL</sequence>
<accession>F2PTL7</accession>
<dbReference type="EMBL" id="DS995738">
    <property type="protein sequence ID" value="EGE05235.1"/>
    <property type="molecule type" value="Genomic_DNA"/>
</dbReference>
<dbReference type="Proteomes" id="UP000009169">
    <property type="component" value="Unassembled WGS sequence"/>
</dbReference>
<organism evidence="1 2">
    <name type="scientific">Trichophyton equinum (strain ATCC MYA-4606 / CBS 127.97)</name>
    <name type="common">Horse ringworm fungus</name>
    <dbReference type="NCBI Taxonomy" id="559882"/>
    <lineage>
        <taxon>Eukaryota</taxon>
        <taxon>Fungi</taxon>
        <taxon>Dikarya</taxon>
        <taxon>Ascomycota</taxon>
        <taxon>Pezizomycotina</taxon>
        <taxon>Eurotiomycetes</taxon>
        <taxon>Eurotiomycetidae</taxon>
        <taxon>Onygenales</taxon>
        <taxon>Arthrodermataceae</taxon>
        <taxon>Trichophyton</taxon>
    </lineage>
</organism>
<proteinExistence type="predicted"/>
<dbReference type="VEuPathDB" id="FungiDB:TEQG_04392"/>
<keyword evidence="2" id="KW-1185">Reference proteome</keyword>
<dbReference type="HOGENOM" id="CLU_2160203_0_0_1"/>
<evidence type="ECO:0000313" key="1">
    <source>
        <dbReference type="EMBL" id="EGE05235.1"/>
    </source>
</evidence>
<protein>
    <submittedName>
        <fullName evidence="1">Uncharacterized protein</fullName>
    </submittedName>
</protein>
<dbReference type="AlphaFoldDB" id="F2PTL7"/>
<reference evidence="2" key="1">
    <citation type="journal article" date="2012" name="MBio">
        <title>Comparative genome analysis of Trichophyton rubrum and related dermatophytes reveals candidate genes involved in infection.</title>
        <authorList>
            <person name="Martinez D.A."/>
            <person name="Oliver B.G."/>
            <person name="Graeser Y."/>
            <person name="Goldberg J.M."/>
            <person name="Li W."/>
            <person name="Martinez-Rossi N.M."/>
            <person name="Monod M."/>
            <person name="Shelest E."/>
            <person name="Barton R.C."/>
            <person name="Birch E."/>
            <person name="Brakhage A.A."/>
            <person name="Chen Z."/>
            <person name="Gurr S.J."/>
            <person name="Heiman D."/>
            <person name="Heitman J."/>
            <person name="Kosti I."/>
            <person name="Rossi A."/>
            <person name="Saif S."/>
            <person name="Samalova M."/>
            <person name="Saunders C.W."/>
            <person name="Shea T."/>
            <person name="Summerbell R.C."/>
            <person name="Xu J."/>
            <person name="Young S."/>
            <person name="Zeng Q."/>
            <person name="Birren B.W."/>
            <person name="Cuomo C.A."/>
            <person name="White T.C."/>
        </authorList>
    </citation>
    <scope>NUCLEOTIDE SEQUENCE [LARGE SCALE GENOMIC DNA]</scope>
    <source>
        <strain evidence="2">ATCC MYA-4606 / CBS 127.97</strain>
    </source>
</reference>
<evidence type="ECO:0000313" key="2">
    <source>
        <dbReference type="Proteomes" id="UP000009169"/>
    </source>
</evidence>
<gene>
    <name evidence="1" type="ORF">TEQG_04392</name>
</gene>